<feature type="compositionally biased region" description="Polar residues" evidence="1">
    <location>
        <begin position="152"/>
        <end position="164"/>
    </location>
</feature>
<feature type="region of interest" description="Disordered" evidence="1">
    <location>
        <begin position="152"/>
        <end position="171"/>
    </location>
</feature>
<evidence type="ECO:0000313" key="3">
    <source>
        <dbReference type="EMBL" id="OSD00969.1"/>
    </source>
</evidence>
<evidence type="ECO:0000256" key="2">
    <source>
        <dbReference type="SAM" id="Phobius"/>
    </source>
</evidence>
<dbReference type="OrthoDB" id="2757116at2759"/>
<keyword evidence="2" id="KW-1133">Transmembrane helix</keyword>
<organism evidence="3 4">
    <name type="scientific">Trametes coccinea (strain BRFM310)</name>
    <name type="common">Pycnoporus coccineus</name>
    <dbReference type="NCBI Taxonomy" id="1353009"/>
    <lineage>
        <taxon>Eukaryota</taxon>
        <taxon>Fungi</taxon>
        <taxon>Dikarya</taxon>
        <taxon>Basidiomycota</taxon>
        <taxon>Agaricomycotina</taxon>
        <taxon>Agaricomycetes</taxon>
        <taxon>Polyporales</taxon>
        <taxon>Polyporaceae</taxon>
        <taxon>Trametes</taxon>
    </lineage>
</organism>
<protein>
    <submittedName>
        <fullName evidence="3">Uncharacterized protein</fullName>
    </submittedName>
</protein>
<feature type="transmembrane region" description="Helical" evidence="2">
    <location>
        <begin position="6"/>
        <end position="26"/>
    </location>
</feature>
<gene>
    <name evidence="3" type="ORF">PYCCODRAFT_1468931</name>
</gene>
<dbReference type="AlphaFoldDB" id="A0A1Y2III2"/>
<feature type="compositionally biased region" description="Acidic residues" evidence="1">
    <location>
        <begin position="352"/>
        <end position="366"/>
    </location>
</feature>
<keyword evidence="2" id="KW-0472">Membrane</keyword>
<dbReference type="EMBL" id="KZ084114">
    <property type="protein sequence ID" value="OSD00969.1"/>
    <property type="molecule type" value="Genomic_DNA"/>
</dbReference>
<evidence type="ECO:0000313" key="4">
    <source>
        <dbReference type="Proteomes" id="UP000193067"/>
    </source>
</evidence>
<accession>A0A1Y2III2</accession>
<keyword evidence="2" id="KW-0812">Transmembrane</keyword>
<feature type="region of interest" description="Disordered" evidence="1">
    <location>
        <begin position="190"/>
        <end position="222"/>
    </location>
</feature>
<name>A0A1Y2III2_TRAC3</name>
<reference evidence="3 4" key="1">
    <citation type="journal article" date="2015" name="Biotechnol. Biofuels">
        <title>Enhanced degradation of softwood versus hardwood by the white-rot fungus Pycnoporus coccineus.</title>
        <authorList>
            <person name="Couturier M."/>
            <person name="Navarro D."/>
            <person name="Chevret D."/>
            <person name="Henrissat B."/>
            <person name="Piumi F."/>
            <person name="Ruiz-Duenas F.J."/>
            <person name="Martinez A.T."/>
            <person name="Grigoriev I.V."/>
            <person name="Riley R."/>
            <person name="Lipzen A."/>
            <person name="Berrin J.G."/>
            <person name="Master E.R."/>
            <person name="Rosso M.N."/>
        </authorList>
    </citation>
    <scope>NUCLEOTIDE SEQUENCE [LARGE SCALE GENOMIC DNA]</scope>
    <source>
        <strain evidence="3 4">BRFM310</strain>
    </source>
</reference>
<feature type="region of interest" description="Disordered" evidence="1">
    <location>
        <begin position="255"/>
        <end position="302"/>
    </location>
</feature>
<dbReference type="Proteomes" id="UP000193067">
    <property type="component" value="Unassembled WGS sequence"/>
</dbReference>
<evidence type="ECO:0000256" key="1">
    <source>
        <dbReference type="SAM" id="MobiDB-lite"/>
    </source>
</evidence>
<proteinExistence type="predicted"/>
<sequence>MSDLGFNVWGALASAAGVLFALYPAFRAWVRPRLPTSLLPEILAMYKETQELYATALQNGLIDDRDELYLCNRDMVAISIGVDSVRAQVYAIASWRQDVGQWWSGLSHEIRLLGKQLNAFRMGLAEQNSSKLKLMASQGLLLGERSLLSQDSKCNASDSSNVPITSPPPPDAYYHRPAMAIRYGLYPDNRPQPNEYGATLPAGAKAQDSSSGLAGHGVPSVSASQDPGVLTANPPHQLILKALADISRMLERALNESRHCPTQSKSCPNHVPIHSSKQLEGRGRTARRSPAGSSSKSPKRDALHARLQGLERLLRRLYGLRARTRTADMSGKNEVVLDPESLAPLGVNGNDSDTDGNSDEWEEECQ</sequence>
<keyword evidence="4" id="KW-1185">Reference proteome</keyword>
<feature type="region of interest" description="Disordered" evidence="1">
    <location>
        <begin position="331"/>
        <end position="366"/>
    </location>
</feature>